<feature type="compositionally biased region" description="Pro residues" evidence="1">
    <location>
        <begin position="458"/>
        <end position="471"/>
    </location>
</feature>
<dbReference type="HOGENOM" id="CLU_226466_0_0_1"/>
<feature type="compositionally biased region" description="Polar residues" evidence="1">
    <location>
        <begin position="355"/>
        <end position="366"/>
    </location>
</feature>
<dbReference type="GeneID" id="16994270"/>
<feature type="compositionally biased region" description="Low complexity" evidence="1">
    <location>
        <begin position="1843"/>
        <end position="1854"/>
    </location>
</feature>
<accession>M1V8G2</accession>
<feature type="compositionally biased region" description="Polar residues" evidence="1">
    <location>
        <begin position="1797"/>
        <end position="1816"/>
    </location>
</feature>
<organism evidence="2 3">
    <name type="scientific">Cyanidioschyzon merolae (strain NIES-3377 / 10D)</name>
    <name type="common">Unicellular red alga</name>
    <dbReference type="NCBI Taxonomy" id="280699"/>
    <lineage>
        <taxon>Eukaryota</taxon>
        <taxon>Rhodophyta</taxon>
        <taxon>Bangiophyceae</taxon>
        <taxon>Cyanidiales</taxon>
        <taxon>Cyanidiaceae</taxon>
        <taxon>Cyanidioschyzon</taxon>
    </lineage>
</organism>
<feature type="compositionally biased region" description="Low complexity" evidence="1">
    <location>
        <begin position="1703"/>
        <end position="1721"/>
    </location>
</feature>
<reference evidence="2 3" key="1">
    <citation type="journal article" date="2004" name="Nature">
        <title>Genome sequence of the ultrasmall unicellular red alga Cyanidioschyzon merolae 10D.</title>
        <authorList>
            <person name="Matsuzaki M."/>
            <person name="Misumi O."/>
            <person name="Shin-i T."/>
            <person name="Maruyama S."/>
            <person name="Takahara M."/>
            <person name="Miyagishima S."/>
            <person name="Mori T."/>
            <person name="Nishida K."/>
            <person name="Yagisawa F."/>
            <person name="Nishida K."/>
            <person name="Yoshida Y."/>
            <person name="Nishimura Y."/>
            <person name="Nakao S."/>
            <person name="Kobayashi T."/>
            <person name="Momoyama Y."/>
            <person name="Higashiyama T."/>
            <person name="Minoda A."/>
            <person name="Sano M."/>
            <person name="Nomoto H."/>
            <person name="Oishi K."/>
            <person name="Hayashi H."/>
            <person name="Ohta F."/>
            <person name="Nishizaka S."/>
            <person name="Haga S."/>
            <person name="Miura S."/>
            <person name="Morishita T."/>
            <person name="Kabeya Y."/>
            <person name="Terasawa K."/>
            <person name="Suzuki Y."/>
            <person name="Ishii Y."/>
            <person name="Asakawa S."/>
            <person name="Takano H."/>
            <person name="Ohta N."/>
            <person name="Kuroiwa H."/>
            <person name="Tanaka K."/>
            <person name="Shimizu N."/>
            <person name="Sugano S."/>
            <person name="Sato N."/>
            <person name="Nozaki H."/>
            <person name="Ogasawara N."/>
            <person name="Kohara Y."/>
            <person name="Kuroiwa T."/>
        </authorList>
    </citation>
    <scope>NUCLEOTIDE SEQUENCE [LARGE SCALE GENOMIC DNA]</scope>
    <source>
        <strain evidence="2 3">10D</strain>
    </source>
</reference>
<feature type="compositionally biased region" description="Low complexity" evidence="1">
    <location>
        <begin position="1893"/>
        <end position="1907"/>
    </location>
</feature>
<feature type="compositionally biased region" description="Low complexity" evidence="1">
    <location>
        <begin position="2174"/>
        <end position="2198"/>
    </location>
</feature>
<feature type="region of interest" description="Disordered" evidence="1">
    <location>
        <begin position="1671"/>
        <end position="1756"/>
    </location>
</feature>
<dbReference type="Gramene" id="CMK265CT">
    <property type="protein sequence ID" value="CMK265CT"/>
    <property type="gene ID" value="CMK265C"/>
</dbReference>
<feature type="compositionally biased region" description="Basic and acidic residues" evidence="1">
    <location>
        <begin position="1118"/>
        <end position="1143"/>
    </location>
</feature>
<feature type="compositionally biased region" description="Polar residues" evidence="1">
    <location>
        <begin position="1978"/>
        <end position="2002"/>
    </location>
</feature>
<dbReference type="EMBL" id="AP006493">
    <property type="protein sequence ID" value="BAM80609.1"/>
    <property type="molecule type" value="Genomic_DNA"/>
</dbReference>
<protein>
    <submittedName>
        <fullName evidence="2">Uncharacterized protein</fullName>
    </submittedName>
</protein>
<feature type="region of interest" description="Disordered" evidence="1">
    <location>
        <begin position="1252"/>
        <end position="1274"/>
    </location>
</feature>
<feature type="region of interest" description="Disordered" evidence="1">
    <location>
        <begin position="410"/>
        <end position="493"/>
    </location>
</feature>
<feature type="compositionally biased region" description="Polar residues" evidence="1">
    <location>
        <begin position="1252"/>
        <end position="1261"/>
    </location>
</feature>
<feature type="compositionally biased region" description="Polar residues" evidence="1">
    <location>
        <begin position="282"/>
        <end position="296"/>
    </location>
</feature>
<feature type="region of interest" description="Disordered" evidence="1">
    <location>
        <begin position="1502"/>
        <end position="1524"/>
    </location>
</feature>
<name>M1V8G2_CYAM1</name>
<feature type="region of interest" description="Disordered" evidence="1">
    <location>
        <begin position="330"/>
        <end position="374"/>
    </location>
</feature>
<feature type="compositionally biased region" description="Basic and acidic residues" evidence="1">
    <location>
        <begin position="1924"/>
        <end position="1936"/>
    </location>
</feature>
<reference evidence="2 3" key="2">
    <citation type="journal article" date="2007" name="BMC Biol.">
        <title>A 100%-complete sequence reveals unusually simple genomic features in the hot-spring red alga Cyanidioschyzon merolae.</title>
        <authorList>
            <person name="Nozaki H."/>
            <person name="Takano H."/>
            <person name="Misumi O."/>
            <person name="Terasawa K."/>
            <person name="Matsuzaki M."/>
            <person name="Maruyama S."/>
            <person name="Nishida K."/>
            <person name="Yagisawa F."/>
            <person name="Yoshida Y."/>
            <person name="Fujiwara T."/>
            <person name="Takio S."/>
            <person name="Tamura K."/>
            <person name="Chung S.J."/>
            <person name="Nakamura S."/>
            <person name="Kuroiwa H."/>
            <person name="Tanaka K."/>
            <person name="Sato N."/>
            <person name="Kuroiwa T."/>
        </authorList>
    </citation>
    <scope>NUCLEOTIDE SEQUENCE [LARGE SCALE GENOMIC DNA]</scope>
    <source>
        <strain evidence="2 3">10D</strain>
    </source>
</reference>
<feature type="compositionally biased region" description="Low complexity" evidence="1">
    <location>
        <begin position="2787"/>
        <end position="2802"/>
    </location>
</feature>
<keyword evidence="3" id="KW-1185">Reference proteome</keyword>
<feature type="compositionally biased region" description="Polar residues" evidence="1">
    <location>
        <begin position="1737"/>
        <end position="1746"/>
    </location>
</feature>
<dbReference type="PANTHER" id="PTHR24216">
    <property type="entry name" value="PAXILLIN-RELATED"/>
    <property type="match status" value="1"/>
</dbReference>
<dbReference type="KEGG" id="cme:CYME_CMK265C"/>
<feature type="compositionally biased region" description="Acidic residues" evidence="1">
    <location>
        <begin position="483"/>
        <end position="493"/>
    </location>
</feature>
<feature type="region of interest" description="Disordered" evidence="1">
    <location>
        <begin position="265"/>
        <end position="315"/>
    </location>
</feature>
<dbReference type="Proteomes" id="UP000007014">
    <property type="component" value="Chromosome 11"/>
</dbReference>
<evidence type="ECO:0000313" key="2">
    <source>
        <dbReference type="EMBL" id="BAM80609.1"/>
    </source>
</evidence>
<dbReference type="OrthoDB" id="10613200at2759"/>
<evidence type="ECO:0000313" key="3">
    <source>
        <dbReference type="Proteomes" id="UP000007014"/>
    </source>
</evidence>
<feature type="region of interest" description="Disordered" evidence="1">
    <location>
        <begin position="1"/>
        <end position="26"/>
    </location>
</feature>
<dbReference type="RefSeq" id="XP_005536645.1">
    <property type="nucleotide sequence ID" value="XM_005536588.1"/>
</dbReference>
<sequence>MQQSVLEAFHETLESGADRERIPRQTSVEELALLDELDRLARLRSSTPPCEDDQGGSSLRRPADWPDGQLRERSPSQHASLDPRSERSTDHGHSQRLATEPLFENDAHVRFVRDGRAHRSRRMRFIGSCGSRGHLPLTRSTSTLTDLGRQYAIEEITSVSAQQNAGFNASPRIQQPAVATPRRRGYLRSFAATTSSGELEQRQQPTPDVLNTAIIGRVATTVAADWTDDFCFPDRIPQEQVMDQRPQLPDHATMGLHPLFRVPSAPTLTSSASGGITRGSGVHQSSPSASLRSTFRNQRKPDVTVNGSEAPASNEKLVSGSVPLAMRAHAAGQVQPSPTVGVAGSAAGGERSPATGRNRSNMNTPETLVAASLSPRTRMIMRTGRLADNLWLGARAPAPKVARELSAVFDGQRQGRQSAFPPAHRSRSPERKSPASGAGFRVEPASAPPALRGTVPLSPLPSGPAKQPSPTPSLASTQSTSTEDSESASDSDWDAELGHQYQTSTAGEAGALSDFIPATYTFDGSAGAPSTFEDGVIPAFFRIVDRARALYRGRVIMRYPRPSSLVFLRLPETRASQLAEKELELWLIGLVTSSLGSPFEHPLIPPPVRQWVQSPANLQKLSGLGEHSNGKLLRACSDLHSYMPWVPLVALSITQVSECVRSCRARRRAKLAFANLQRCLLLVDALGMQPDWLPVLEPWLASYLFPTLGTLLFRVYTQARIDRGGIPHLVTLLDRTLSSLSSQASASVRWQARLIIAELLLQFGPDLDAPLKKTFWERVCRDALHCLGHYADVLTAELESTTADLAPEAEDASSLSAQQQSMDLVAPDGHGVQAASFGSIQVIARAACLLYWLLQGVSPFNLEPLDYDTAALYDAWATTFWQLPQELRPYLHSPDALCEFLIQKCCPLLPRHCESRYRCSTVLGHRASLTGHYGEAESHFFEALVVMHGCPPLVDASPCVSEFAQSVLERYAECLRQGAKYRYAVAALTAAADAFLERTGQSPNLLLQRISELALSEQDYVRAIQANIALLRAVSLEGQLLQAIHVTLRLGYVLVEAGWFIRAEQLLTAVWHALEDAAASIASATQGTSSEPLLTSLTREETRMNLSRSTTETPSRTNSERSDWLPWDPAERRVPSPSARTERRTIESHLSDILLLLADVRIRAGRLASAFQPLMQLQQLLPPARQAIIHRKLADIWLRLGNPVACRQAYLRYLAMSCAGTSTSTSKGAAVATSAASAGAPAPCQVLMSTAQAPQETSNYTPKDVASATESRANARDSLHMQSIEVERLPGHDTFPAAAAAAASTAACIDNLDRARMFQLVRGRAPPEATILALLYEEQFLDALAEIDCAMEMTSFRRLRNLARLMHLRGQVLREMAYHLDSGSVLQAALPASVTIEVLPQLRLSRLRLVPPLKLVQQLPDAMQRTWKRWLAESIRWASPEPPSPVDVIKAARLSFAAAAYLYSVMADEIYAALSTVAALRMGIEWALRRFVRAEPDSTAPAATYQEGGALTKAPANDNDNDDAEQCEERLLEAASIFMETNMVQASMEVSITMAQLMILRQQPEAGVAFLREAWATFSSLYVDARNGRFAFTRLASPLLLRELRQLLSRMVLVLYCLPSAVVLELHAMLDIHNQLSLETVLAEARSATRTGLRSMPPVLGQSSALARYRSSTDASVERSTNATNGPGESAAKASASRHCSEAPKTTPASSSSSSSSVTATRPRRTAPPRARIANGLGSSAPNWTASELPDVASSKHPWKRIGALWRQTKRVLGRGMPRSSRPERQPEPAVALGTNDAVSRQPSTYSPVLQRQQALHPQRPTDHGQQTPFSRSIRASKSKQTAAAPGARGEAAPSTPVSLASSALQRTASQRAPRVQVSDDRAPPLQQRSRVKTPTTPAQVAVATEVMGASAKRKSPWHQILRQQRDIPQGKRDDAMLSSRSLSSGNKAAGTRAASSETRDMLSSSSSSSSTPARLVHQTTAAQARQHCTSTSTRSTLAGAQRAGTSTAGRLLLATASSSHAGSVPGIQHAAVSEATELGPLFSQACNQIVRDVLDDTKRSETAQLYALLQQLDWYEAHSPTMLNALFGSDDPVQVAWAMQQRFEMQTERYRRGEVSTAELALANEESLEIWLHEMGKLSEVHPAAAAQSISPTALDNVVARQVDKAHRHVNAANAPVATTNTTSARTSCTASASASAMPHDQHDGERSAGANVHLASTHGTAAFSAAAAAAATSAAAPSPSSLPALTSTAPDLLFICNVGGLVCVYNLQNGFRYLFTWEPCQFRDAASDTCLNGWFLLPHSAARDELSAGHALPPSPPVDALCPLQTLHAASALFVPITTMEASPWVVCPKNPQPIPCSTADHQRREHSATVASLLGIRREHWLRSASAQDLSNTSTPSSGLGLLVCDLTLSLVPWELLLETPLMRAFSLRDHCDRCTCLDHDAADIAQLVVFQSPLPGPMLATHRTEEAVGDRLVFAPDDVDVDDKTLETPRISATATASTCSLRARSVVAAHQAALTGDTEMRPERDVASTSDHKCSGPNRGICSGWCWSADTNWETTGSGNLICAAPATPALDAKDPTWLPYQLSDGAEHPEPLLCIDGVSLASVTSRSSIHDARATTTTTTAAAAAAAAANRGVALEPLVQVLPLTAREAALRTDDHERPGLGIQARSSAGASQEAHLDQLTSVLAAGNAAATCAPPAPETSSCLVTGTQQQLPHVTPSASMLPQFSGQSPACLSAAPTAGTTGKHRLLQQTTGASDAPFGDERARPGTPLTCSGDTAPRSSSFGTPMATTTTMSSSLPHGSNRSTASDLIAALGVFPFHELAYPGRVLREIRAVCPSSITAFVPLPYLPLFERAVLQVLHIHEGNRRVRSVQQLVETLLRTFLEQQIPVAFVHGHFD</sequence>
<feature type="compositionally biased region" description="Basic and acidic residues" evidence="1">
    <location>
        <begin position="61"/>
        <end position="93"/>
    </location>
</feature>
<feature type="region of interest" description="Disordered" evidence="1">
    <location>
        <begin position="43"/>
        <end position="101"/>
    </location>
</feature>
<feature type="compositionally biased region" description="Basic and acidic residues" evidence="1">
    <location>
        <begin position="8"/>
        <end position="23"/>
    </location>
</feature>
<proteinExistence type="predicted"/>
<feature type="compositionally biased region" description="Polar residues" evidence="1">
    <location>
        <begin position="1671"/>
        <end position="1687"/>
    </location>
</feature>
<feature type="region of interest" description="Disordered" evidence="1">
    <location>
        <begin position="2759"/>
        <end position="2807"/>
    </location>
</feature>
<feature type="region of interest" description="Disordered" evidence="1">
    <location>
        <begin position="2658"/>
        <end position="2680"/>
    </location>
</feature>
<feature type="compositionally biased region" description="Polar residues" evidence="1">
    <location>
        <begin position="1856"/>
        <end position="1871"/>
    </location>
</feature>
<feature type="region of interest" description="Disordered" evidence="1">
    <location>
        <begin position="1771"/>
        <end position="2002"/>
    </location>
</feature>
<feature type="compositionally biased region" description="Polar residues" evidence="1">
    <location>
        <begin position="2776"/>
        <end position="2786"/>
    </location>
</feature>
<feature type="region of interest" description="Disordered" evidence="1">
    <location>
        <begin position="2174"/>
        <end position="2211"/>
    </location>
</feature>
<feature type="region of interest" description="Disordered" evidence="1">
    <location>
        <begin position="1091"/>
        <end position="1143"/>
    </location>
</feature>
<feature type="compositionally biased region" description="Polar residues" evidence="1">
    <location>
        <begin position="1104"/>
        <end position="1117"/>
    </location>
</feature>
<feature type="compositionally biased region" description="Polar residues" evidence="1">
    <location>
        <begin position="1824"/>
        <end position="1842"/>
    </location>
</feature>
<dbReference type="PANTHER" id="PTHR24216:SF65">
    <property type="entry name" value="PAXILLIN-LIKE PROTEIN 1"/>
    <property type="match status" value="1"/>
</dbReference>
<evidence type="ECO:0000256" key="1">
    <source>
        <dbReference type="SAM" id="MobiDB-lite"/>
    </source>
</evidence>
<gene>
    <name evidence="2" type="ORF">CYME_CMK265C</name>
</gene>